<dbReference type="EMBL" id="JBHRYA010000003">
    <property type="protein sequence ID" value="MFC3715945.1"/>
    <property type="molecule type" value="Genomic_DNA"/>
</dbReference>
<feature type="region of interest" description="Disordered" evidence="1">
    <location>
        <begin position="99"/>
        <end position="133"/>
    </location>
</feature>
<evidence type="ECO:0000256" key="1">
    <source>
        <dbReference type="SAM" id="MobiDB-lite"/>
    </source>
</evidence>
<proteinExistence type="predicted"/>
<accession>A0ABV7XIG4</accession>
<name>A0ABV7XIG4_9GAMM</name>
<evidence type="ECO:0000313" key="2">
    <source>
        <dbReference type="EMBL" id="MFC3715945.1"/>
    </source>
</evidence>
<organism evidence="2 3">
    <name type="scientific">Luteimonas soli</name>
    <dbReference type="NCBI Taxonomy" id="1648966"/>
    <lineage>
        <taxon>Bacteria</taxon>
        <taxon>Pseudomonadati</taxon>
        <taxon>Pseudomonadota</taxon>
        <taxon>Gammaproteobacteria</taxon>
        <taxon>Lysobacterales</taxon>
        <taxon>Lysobacteraceae</taxon>
        <taxon>Luteimonas</taxon>
    </lineage>
</organism>
<keyword evidence="3" id="KW-1185">Reference proteome</keyword>
<feature type="compositionally biased region" description="Low complexity" evidence="1">
    <location>
        <begin position="99"/>
        <end position="120"/>
    </location>
</feature>
<reference evidence="3" key="1">
    <citation type="journal article" date="2019" name="Int. J. Syst. Evol. Microbiol.">
        <title>The Global Catalogue of Microorganisms (GCM) 10K type strain sequencing project: providing services to taxonomists for standard genome sequencing and annotation.</title>
        <authorList>
            <consortium name="The Broad Institute Genomics Platform"/>
            <consortium name="The Broad Institute Genome Sequencing Center for Infectious Disease"/>
            <person name="Wu L."/>
            <person name="Ma J."/>
        </authorList>
    </citation>
    <scope>NUCLEOTIDE SEQUENCE [LARGE SCALE GENOMIC DNA]</scope>
    <source>
        <strain evidence="3">KCTC 42441</strain>
    </source>
</reference>
<protein>
    <submittedName>
        <fullName evidence="2">Uncharacterized protein</fullName>
    </submittedName>
</protein>
<dbReference type="RefSeq" id="WP_386743036.1">
    <property type="nucleotide sequence ID" value="NZ_JBHRYA010000003.1"/>
</dbReference>
<comment type="caution">
    <text evidence="2">The sequence shown here is derived from an EMBL/GenBank/DDBJ whole genome shotgun (WGS) entry which is preliminary data.</text>
</comment>
<gene>
    <name evidence="2" type="ORF">ACFONC_07270</name>
</gene>
<evidence type="ECO:0000313" key="3">
    <source>
        <dbReference type="Proteomes" id="UP001595705"/>
    </source>
</evidence>
<sequence>MNDSNGYAVFFFPQALEALGEAIKPYLQDSPAGAHVVCNEIDTGGALVEMTLHGHDSQDRDVALELMVPTSMVRMIVSTHSDETFGFGPHVAAKPEPVVAAAAAEPSAAPATPAPEAAAAPEPPAPETPAGKS</sequence>
<dbReference type="Proteomes" id="UP001595705">
    <property type="component" value="Unassembled WGS sequence"/>
</dbReference>